<protein>
    <submittedName>
        <fullName evidence="1">Carboxyvinyl-carboxyphosphonate phosphorylmutase</fullName>
    </submittedName>
</protein>
<dbReference type="InterPro" id="IPR040442">
    <property type="entry name" value="Pyrv_kinase-like_dom_sf"/>
</dbReference>
<keyword evidence="2" id="KW-1185">Reference proteome</keyword>
<evidence type="ECO:0000313" key="1">
    <source>
        <dbReference type="EMBL" id="GEL21967.1"/>
    </source>
</evidence>
<dbReference type="PANTHER" id="PTHR42905">
    <property type="entry name" value="PHOSPHOENOLPYRUVATE CARBOXYLASE"/>
    <property type="match status" value="1"/>
</dbReference>
<reference evidence="1 2" key="1">
    <citation type="submission" date="2019-07" db="EMBL/GenBank/DDBJ databases">
        <title>Whole genome shotgun sequence of Pseudonocardia sulfidoxydans NBRC 16205.</title>
        <authorList>
            <person name="Hosoyama A."/>
            <person name="Uohara A."/>
            <person name="Ohji S."/>
            <person name="Ichikawa N."/>
        </authorList>
    </citation>
    <scope>NUCLEOTIDE SEQUENCE [LARGE SCALE GENOMIC DNA]</scope>
    <source>
        <strain evidence="1 2">NBRC 16205</strain>
    </source>
</reference>
<dbReference type="PANTHER" id="PTHR42905:SF5">
    <property type="entry name" value="CARBOXYVINYL-CARBOXYPHOSPHONATE PHOSPHORYLMUTASE, CHLOROPLASTIC"/>
    <property type="match status" value="1"/>
</dbReference>
<proteinExistence type="predicted"/>
<comment type="caution">
    <text evidence="1">The sequence shown here is derived from an EMBL/GenBank/DDBJ whole genome shotgun (WGS) entry which is preliminary data.</text>
</comment>
<dbReference type="CDD" id="cd00377">
    <property type="entry name" value="ICL_PEPM"/>
    <property type="match status" value="1"/>
</dbReference>
<dbReference type="InterPro" id="IPR039556">
    <property type="entry name" value="ICL/PEPM"/>
</dbReference>
<dbReference type="EMBL" id="BJVJ01000005">
    <property type="protein sequence ID" value="GEL21967.1"/>
    <property type="molecule type" value="Genomic_DNA"/>
</dbReference>
<dbReference type="Proteomes" id="UP000321685">
    <property type="component" value="Unassembled WGS sequence"/>
</dbReference>
<accession>A0A511DBN0</accession>
<dbReference type="GO" id="GO:0016833">
    <property type="term" value="F:oxo-acid-lyase activity"/>
    <property type="evidence" value="ECO:0007669"/>
    <property type="project" value="UniProtKB-ARBA"/>
</dbReference>
<dbReference type="Pfam" id="PF13714">
    <property type="entry name" value="PEP_mutase"/>
    <property type="match status" value="1"/>
</dbReference>
<organism evidence="1 2">
    <name type="scientific">Pseudonocardia sulfidoxydans NBRC 16205</name>
    <dbReference type="NCBI Taxonomy" id="1223511"/>
    <lineage>
        <taxon>Bacteria</taxon>
        <taxon>Bacillati</taxon>
        <taxon>Actinomycetota</taxon>
        <taxon>Actinomycetes</taxon>
        <taxon>Pseudonocardiales</taxon>
        <taxon>Pseudonocardiaceae</taxon>
        <taxon>Pseudonocardia</taxon>
    </lineage>
</organism>
<name>A0A511DBN0_9PSEU</name>
<gene>
    <name evidence="1" type="primary">bcpA</name>
    <name evidence="1" type="ORF">PSU4_09210</name>
</gene>
<dbReference type="AlphaFoldDB" id="A0A511DBN0"/>
<dbReference type="SUPFAM" id="SSF51621">
    <property type="entry name" value="Phosphoenolpyruvate/pyruvate domain"/>
    <property type="match status" value="1"/>
</dbReference>
<evidence type="ECO:0000313" key="2">
    <source>
        <dbReference type="Proteomes" id="UP000321685"/>
    </source>
</evidence>
<dbReference type="InterPro" id="IPR015813">
    <property type="entry name" value="Pyrv/PenolPyrv_kinase-like_dom"/>
</dbReference>
<dbReference type="RefSeq" id="WP_222596161.1">
    <property type="nucleotide sequence ID" value="NZ_BJVJ01000005.1"/>
</dbReference>
<sequence length="299" mass="31799">MRTREGQLPWGTAALRRRLRDLVAQPGCVVAPGCHDALAARIAQDEGFEAVYLSGNAASAGLLGRPDIGLAGLYEMTQRARWVTGAVNVPVIADADAGYGDAHAIARTVTEFERTGVAAIHIEDQDLPKRCGAMGGVRIVPFDDAVARVRSALAARTDPDLMIIARTDALALGDLDEAVRRAEAFAELGADLVMVEDVASEEQVRALPGLLPGVPLLFDAFEVWPWTVVDTAELDRLGYKVVIMCLSTTLAYAQAARTVLRAIKDGGSTADVTGMLMPLAEYERVLGADEFGVGREAGE</sequence>
<dbReference type="Gene3D" id="3.20.20.60">
    <property type="entry name" value="Phosphoenolpyruvate-binding domains"/>
    <property type="match status" value="1"/>
</dbReference>